<dbReference type="HOGENOM" id="CLU_1331731_0_0_1"/>
<organism evidence="2 3">
    <name type="scientific">Bipolaris victoriae (strain FI3)</name>
    <name type="common">Victoria blight of oats agent</name>
    <name type="synonym">Cochliobolus victoriae</name>
    <dbReference type="NCBI Taxonomy" id="930091"/>
    <lineage>
        <taxon>Eukaryota</taxon>
        <taxon>Fungi</taxon>
        <taxon>Dikarya</taxon>
        <taxon>Ascomycota</taxon>
        <taxon>Pezizomycotina</taxon>
        <taxon>Dothideomycetes</taxon>
        <taxon>Pleosporomycetidae</taxon>
        <taxon>Pleosporales</taxon>
        <taxon>Pleosporineae</taxon>
        <taxon>Pleosporaceae</taxon>
        <taxon>Bipolaris</taxon>
    </lineage>
</organism>
<gene>
    <name evidence="2" type="ORF">COCVIDRAFT_16539</name>
</gene>
<evidence type="ECO:0000256" key="1">
    <source>
        <dbReference type="SAM" id="MobiDB-lite"/>
    </source>
</evidence>
<name>W7EI82_BIPV3</name>
<dbReference type="OrthoDB" id="3695131at2759"/>
<dbReference type="GeneID" id="26251842"/>
<feature type="region of interest" description="Disordered" evidence="1">
    <location>
        <begin position="117"/>
        <end position="145"/>
    </location>
</feature>
<evidence type="ECO:0000313" key="3">
    <source>
        <dbReference type="Proteomes" id="UP000054337"/>
    </source>
</evidence>
<accession>W7EI82</accession>
<keyword evidence="3" id="KW-1185">Reference proteome</keyword>
<reference evidence="2 3" key="1">
    <citation type="journal article" date="2013" name="PLoS Genet.">
        <title>Comparative genome structure, secondary metabolite, and effector coding capacity across Cochliobolus pathogens.</title>
        <authorList>
            <person name="Condon B.J."/>
            <person name="Leng Y."/>
            <person name="Wu D."/>
            <person name="Bushley K.E."/>
            <person name="Ohm R.A."/>
            <person name="Otillar R."/>
            <person name="Martin J."/>
            <person name="Schackwitz W."/>
            <person name="Grimwood J."/>
            <person name="MohdZainudin N."/>
            <person name="Xue C."/>
            <person name="Wang R."/>
            <person name="Manning V.A."/>
            <person name="Dhillon B."/>
            <person name="Tu Z.J."/>
            <person name="Steffenson B.J."/>
            <person name="Salamov A."/>
            <person name="Sun H."/>
            <person name="Lowry S."/>
            <person name="LaButti K."/>
            <person name="Han J."/>
            <person name="Copeland A."/>
            <person name="Lindquist E."/>
            <person name="Barry K."/>
            <person name="Schmutz J."/>
            <person name="Baker S.E."/>
            <person name="Ciuffetti L.M."/>
            <person name="Grigoriev I.V."/>
            <person name="Zhong S."/>
            <person name="Turgeon B.G."/>
        </authorList>
    </citation>
    <scope>NUCLEOTIDE SEQUENCE [LARGE SCALE GENOMIC DNA]</scope>
    <source>
        <strain evidence="2 3">FI3</strain>
    </source>
</reference>
<dbReference type="EMBL" id="KI968739">
    <property type="protein sequence ID" value="EUN26519.1"/>
    <property type="molecule type" value="Genomic_DNA"/>
</dbReference>
<evidence type="ECO:0000313" key="2">
    <source>
        <dbReference type="EMBL" id="EUN26519.1"/>
    </source>
</evidence>
<dbReference type="AlphaFoldDB" id="W7EI82"/>
<protein>
    <submittedName>
        <fullName evidence="2">Uncharacterized protein</fullName>
    </submittedName>
</protein>
<dbReference type="Proteomes" id="UP000054337">
    <property type="component" value="Unassembled WGS sequence"/>
</dbReference>
<dbReference type="RefSeq" id="XP_014556012.1">
    <property type="nucleotide sequence ID" value="XM_014700526.1"/>
</dbReference>
<sequence length="206" mass="21871">MVRVNAKGLRGAVSARDVVPQPLGCVRRRAITDGYEVTSSGERSDDGRLAPSAINLLTRGHRAAEQDTTCGGWHMFKTGLSPQDAGLGRFAATAGGFSALEAASSACSPRLAKRPWPRLQETKGPHGTRCDMQSPPHLPPASTAGQDVIEPRLTDEAEMPAQSCRAISVLAVAPLPGHVRLVHGRPANRVRASKPTPFPAQDVYQV</sequence>
<proteinExistence type="predicted"/>